<dbReference type="InterPro" id="IPR012902">
    <property type="entry name" value="N_methyl_site"/>
</dbReference>
<evidence type="ECO:0000313" key="3">
    <source>
        <dbReference type="EMBL" id="CAH0538866.1"/>
    </source>
</evidence>
<proteinExistence type="predicted"/>
<dbReference type="InterPro" id="IPR000983">
    <property type="entry name" value="Bac_GSPG_pilin"/>
</dbReference>
<dbReference type="InterPro" id="IPR031982">
    <property type="entry name" value="PilE-like"/>
</dbReference>
<organism evidence="3 4">
    <name type="scientific">Vibrio marisflavi CECT 7928</name>
    <dbReference type="NCBI Taxonomy" id="634439"/>
    <lineage>
        <taxon>Bacteria</taxon>
        <taxon>Pseudomonadati</taxon>
        <taxon>Pseudomonadota</taxon>
        <taxon>Gammaproteobacteria</taxon>
        <taxon>Vibrionales</taxon>
        <taxon>Vibrionaceae</taxon>
        <taxon>Vibrio</taxon>
    </lineage>
</organism>
<dbReference type="InterPro" id="IPR045584">
    <property type="entry name" value="Pilin-like"/>
</dbReference>
<keyword evidence="2" id="KW-1133">Transmembrane helix</keyword>
<dbReference type="Proteomes" id="UP000838748">
    <property type="component" value="Unassembled WGS sequence"/>
</dbReference>
<dbReference type="Pfam" id="PF16732">
    <property type="entry name" value="ComP_DUS"/>
    <property type="match status" value="1"/>
</dbReference>
<dbReference type="PRINTS" id="PR00813">
    <property type="entry name" value="BCTERIALGSPG"/>
</dbReference>
<dbReference type="Gene3D" id="3.30.700.10">
    <property type="entry name" value="Glycoprotein, Type 4 Pilin"/>
    <property type="match status" value="1"/>
</dbReference>
<gene>
    <name evidence="3" type="ORF">VMF7928_01726</name>
</gene>
<dbReference type="RefSeq" id="WP_237361064.1">
    <property type="nucleotide sequence ID" value="NZ_CAKLDM010000002.1"/>
</dbReference>
<dbReference type="SUPFAM" id="SSF54523">
    <property type="entry name" value="Pili subunits"/>
    <property type="match status" value="1"/>
</dbReference>
<sequence>MNEKLKINFVSGMTLLELLFVVTIIGLLTSIVSPAYNQYIRKAHRQQAISDIGRLQLYLESNYQDGYDAQSVSDNGVCQDFCTTDQARYQISIATTDSSYTITATPVSGSGQENDTCSGEGYSALSINQLGESTPSQCWQ</sequence>
<keyword evidence="2" id="KW-0812">Transmembrane</keyword>
<keyword evidence="1" id="KW-0488">Methylation</keyword>
<keyword evidence="2" id="KW-0472">Membrane</keyword>
<evidence type="ECO:0000313" key="4">
    <source>
        <dbReference type="Proteomes" id="UP000838748"/>
    </source>
</evidence>
<dbReference type="PROSITE" id="PS00409">
    <property type="entry name" value="PROKAR_NTER_METHYL"/>
    <property type="match status" value="1"/>
</dbReference>
<reference evidence="3" key="1">
    <citation type="submission" date="2021-11" db="EMBL/GenBank/DDBJ databases">
        <authorList>
            <person name="Rodrigo-Torres L."/>
            <person name="Arahal R. D."/>
            <person name="Lucena T."/>
        </authorList>
    </citation>
    <scope>NUCLEOTIDE SEQUENCE</scope>
    <source>
        <strain evidence="3">CECT 7928</strain>
    </source>
</reference>
<dbReference type="NCBIfam" id="TIGR02532">
    <property type="entry name" value="IV_pilin_GFxxxE"/>
    <property type="match status" value="1"/>
</dbReference>
<dbReference type="EMBL" id="CAKLDM010000002">
    <property type="protein sequence ID" value="CAH0538866.1"/>
    <property type="molecule type" value="Genomic_DNA"/>
</dbReference>
<accession>A0ABM9A2N2</accession>
<name>A0ABM9A2N2_9VIBR</name>
<keyword evidence="4" id="KW-1185">Reference proteome</keyword>
<evidence type="ECO:0000256" key="1">
    <source>
        <dbReference type="ARBA" id="ARBA00022481"/>
    </source>
</evidence>
<comment type="caution">
    <text evidence="3">The sequence shown here is derived from an EMBL/GenBank/DDBJ whole genome shotgun (WGS) entry which is preliminary data.</text>
</comment>
<evidence type="ECO:0000256" key="2">
    <source>
        <dbReference type="SAM" id="Phobius"/>
    </source>
</evidence>
<protein>
    <recommendedName>
        <fullName evidence="5">Fimbrial protein</fullName>
    </recommendedName>
</protein>
<feature type="transmembrane region" description="Helical" evidence="2">
    <location>
        <begin position="12"/>
        <end position="36"/>
    </location>
</feature>
<evidence type="ECO:0008006" key="5">
    <source>
        <dbReference type="Google" id="ProtNLM"/>
    </source>
</evidence>